<reference evidence="1 2" key="1">
    <citation type="submission" date="2018-10" db="EMBL/GenBank/DDBJ databases">
        <title>Relationship between Morphology and Antimicrobial Activity in Streptomyces.</title>
        <authorList>
            <person name="Kang H.J."/>
            <person name="Kim S.B."/>
        </authorList>
    </citation>
    <scope>NUCLEOTIDE SEQUENCE [LARGE SCALE GENOMIC DNA]</scope>
    <source>
        <strain evidence="1 2">BH38</strain>
    </source>
</reference>
<evidence type="ECO:0000313" key="2">
    <source>
        <dbReference type="Proteomes" id="UP000271554"/>
    </source>
</evidence>
<accession>A0A387HGM4</accession>
<gene>
    <name evidence="1" type="ORF">DWB77_05177</name>
</gene>
<sequence length="54" mass="5620">MNANLSLVVTVGDDLVIEEFGRHCAMSQLPRGTWGSGVAQIPAAVAAETARHTA</sequence>
<dbReference type="RefSeq" id="WP_162952617.1">
    <property type="nucleotide sequence ID" value="NZ_CP032698.1"/>
</dbReference>
<dbReference type="EMBL" id="CP032698">
    <property type="protein sequence ID" value="AYG82985.1"/>
    <property type="molecule type" value="Genomic_DNA"/>
</dbReference>
<protein>
    <submittedName>
        <fullName evidence="1">Uncharacterized protein</fullName>
    </submittedName>
</protein>
<evidence type="ECO:0000313" key="1">
    <source>
        <dbReference type="EMBL" id="AYG82985.1"/>
    </source>
</evidence>
<organism evidence="1 2">
    <name type="scientific">Streptomyces hundungensis</name>
    <dbReference type="NCBI Taxonomy" id="1077946"/>
    <lineage>
        <taxon>Bacteria</taxon>
        <taxon>Bacillati</taxon>
        <taxon>Actinomycetota</taxon>
        <taxon>Actinomycetes</taxon>
        <taxon>Kitasatosporales</taxon>
        <taxon>Streptomycetaceae</taxon>
        <taxon>Streptomyces</taxon>
    </lineage>
</organism>
<proteinExistence type="predicted"/>
<dbReference type="KEGG" id="shun:DWB77_05177"/>
<dbReference type="AlphaFoldDB" id="A0A387HGM4"/>
<keyword evidence="2" id="KW-1185">Reference proteome</keyword>
<name>A0A387HGM4_9ACTN</name>
<dbReference type="Proteomes" id="UP000271554">
    <property type="component" value="Chromosome"/>
</dbReference>